<dbReference type="Proteomes" id="UP001178507">
    <property type="component" value="Unassembled WGS sequence"/>
</dbReference>
<feature type="domain" description="SGNH hydrolase-type esterase" evidence="1">
    <location>
        <begin position="97"/>
        <end position="282"/>
    </location>
</feature>
<proteinExistence type="predicted"/>
<name>A0AA36HSN7_9DINO</name>
<dbReference type="Gene3D" id="3.40.50.1110">
    <property type="entry name" value="SGNH hydrolase"/>
    <property type="match status" value="1"/>
</dbReference>
<dbReference type="EMBL" id="CAUJNA010000215">
    <property type="protein sequence ID" value="CAJ1373764.1"/>
    <property type="molecule type" value="Genomic_DNA"/>
</dbReference>
<comment type="caution">
    <text evidence="2">The sequence shown here is derived from an EMBL/GenBank/DDBJ whole genome shotgun (WGS) entry which is preliminary data.</text>
</comment>
<dbReference type="InterPro" id="IPR036514">
    <property type="entry name" value="SGNH_hydro_sf"/>
</dbReference>
<gene>
    <name evidence="2" type="ORF">EVOR1521_LOCUS3500</name>
</gene>
<sequence length="303" mass="33355">MAMVLVPYPTMLKHSGEKHAHGARSVLPTCRMTAMESGHGHREHRCRGLRSARRLHFHPQVRVERPLQLNQTPNLGHMPVAFRSASPKGPPKISILCYGDSLTAGFCQQGRKFEPYGRTLATALGQLLQTPCEVLVCGHSGHTASQMVANLDARAVTDVGGQVGKGLRRSLQESPRIDLVLLMTGTNDIGKSVEPNVILEDIIKLHEVCQQHGVASAALSPPPIPSDAFAEANRRRLRDLTAMWSSAAANVRAFIDPGHFIPANAANAWDPDRRKCRRSFHPRCDFGCRLRPLPCSFLQLLRI</sequence>
<reference evidence="2" key="1">
    <citation type="submission" date="2023-08" db="EMBL/GenBank/DDBJ databases">
        <authorList>
            <person name="Chen Y."/>
            <person name="Shah S."/>
            <person name="Dougan E. K."/>
            <person name="Thang M."/>
            <person name="Chan C."/>
        </authorList>
    </citation>
    <scope>NUCLEOTIDE SEQUENCE</scope>
</reference>
<organism evidence="2 3">
    <name type="scientific">Effrenium voratum</name>
    <dbReference type="NCBI Taxonomy" id="2562239"/>
    <lineage>
        <taxon>Eukaryota</taxon>
        <taxon>Sar</taxon>
        <taxon>Alveolata</taxon>
        <taxon>Dinophyceae</taxon>
        <taxon>Suessiales</taxon>
        <taxon>Symbiodiniaceae</taxon>
        <taxon>Effrenium</taxon>
    </lineage>
</organism>
<dbReference type="InterPro" id="IPR051532">
    <property type="entry name" value="Ester_Hydrolysis_Enzymes"/>
</dbReference>
<keyword evidence="3" id="KW-1185">Reference proteome</keyword>
<protein>
    <recommendedName>
        <fullName evidence="1">SGNH hydrolase-type esterase domain-containing protein</fullName>
    </recommendedName>
</protein>
<evidence type="ECO:0000259" key="1">
    <source>
        <dbReference type="Pfam" id="PF13472"/>
    </source>
</evidence>
<dbReference type="PANTHER" id="PTHR30383">
    <property type="entry name" value="THIOESTERASE 1/PROTEASE 1/LYSOPHOSPHOLIPASE L1"/>
    <property type="match status" value="1"/>
</dbReference>
<accession>A0AA36HSN7</accession>
<dbReference type="InterPro" id="IPR013830">
    <property type="entry name" value="SGNH_hydro"/>
</dbReference>
<dbReference type="Pfam" id="PF13472">
    <property type="entry name" value="Lipase_GDSL_2"/>
    <property type="match status" value="1"/>
</dbReference>
<dbReference type="AlphaFoldDB" id="A0AA36HSN7"/>
<evidence type="ECO:0000313" key="3">
    <source>
        <dbReference type="Proteomes" id="UP001178507"/>
    </source>
</evidence>
<dbReference type="SUPFAM" id="SSF52266">
    <property type="entry name" value="SGNH hydrolase"/>
    <property type="match status" value="1"/>
</dbReference>
<evidence type="ECO:0000313" key="2">
    <source>
        <dbReference type="EMBL" id="CAJ1373764.1"/>
    </source>
</evidence>